<dbReference type="EMBL" id="VUJU01000018">
    <property type="protein sequence ID" value="KAF0773952.1"/>
    <property type="molecule type" value="Genomic_DNA"/>
</dbReference>
<feature type="non-terminal residue" evidence="1">
    <location>
        <position position="85"/>
    </location>
</feature>
<reference evidence="1 2" key="1">
    <citation type="submission" date="2019-08" db="EMBL/GenBank/DDBJ databases">
        <title>Whole genome of Aphis craccivora.</title>
        <authorList>
            <person name="Voronova N.V."/>
            <person name="Shulinski R.S."/>
            <person name="Bandarenka Y.V."/>
            <person name="Zhorov D.G."/>
            <person name="Warner D."/>
        </authorList>
    </citation>
    <scope>NUCLEOTIDE SEQUENCE [LARGE SCALE GENOMIC DNA]</scope>
    <source>
        <strain evidence="1">180601</strain>
        <tissue evidence="1">Whole Body</tissue>
    </source>
</reference>
<gene>
    <name evidence="1" type="ORF">FWK35_00003500</name>
</gene>
<protein>
    <submittedName>
        <fullName evidence="1">Uncharacterized protein</fullName>
    </submittedName>
</protein>
<comment type="caution">
    <text evidence="1">The sequence shown here is derived from an EMBL/GenBank/DDBJ whole genome shotgun (WGS) entry which is preliminary data.</text>
</comment>
<evidence type="ECO:0000313" key="2">
    <source>
        <dbReference type="Proteomes" id="UP000478052"/>
    </source>
</evidence>
<organism evidence="1 2">
    <name type="scientific">Aphis craccivora</name>
    <name type="common">Cowpea aphid</name>
    <dbReference type="NCBI Taxonomy" id="307492"/>
    <lineage>
        <taxon>Eukaryota</taxon>
        <taxon>Metazoa</taxon>
        <taxon>Ecdysozoa</taxon>
        <taxon>Arthropoda</taxon>
        <taxon>Hexapoda</taxon>
        <taxon>Insecta</taxon>
        <taxon>Pterygota</taxon>
        <taxon>Neoptera</taxon>
        <taxon>Paraneoptera</taxon>
        <taxon>Hemiptera</taxon>
        <taxon>Sternorrhyncha</taxon>
        <taxon>Aphidomorpha</taxon>
        <taxon>Aphidoidea</taxon>
        <taxon>Aphididae</taxon>
        <taxon>Aphidini</taxon>
        <taxon>Aphis</taxon>
        <taxon>Aphis</taxon>
    </lineage>
</organism>
<accession>A0A6G0ZRH4</accession>
<evidence type="ECO:0000313" key="1">
    <source>
        <dbReference type="EMBL" id="KAF0773952.1"/>
    </source>
</evidence>
<dbReference type="AlphaFoldDB" id="A0A6G0ZRH4"/>
<sequence length="85" mass="10195">FAISSFASCRFLRFRLISFLNHLSSYLRFFFQQRLVQISCQRVSFQLELFFLGQLSFQVLVSFQGQISFRELVFYQLQVFCLQIS</sequence>
<dbReference type="Proteomes" id="UP000478052">
    <property type="component" value="Unassembled WGS sequence"/>
</dbReference>
<keyword evidence="2" id="KW-1185">Reference proteome</keyword>
<proteinExistence type="predicted"/>
<feature type="non-terminal residue" evidence="1">
    <location>
        <position position="1"/>
    </location>
</feature>
<name>A0A6G0ZRH4_APHCR</name>